<dbReference type="PANTHER" id="PTHR32089:SF74">
    <property type="entry name" value="METHYL-ACCEPTING CHEMOTAXIS PROTEIN AER"/>
    <property type="match status" value="1"/>
</dbReference>
<feature type="transmembrane region" description="Helical" evidence="5">
    <location>
        <begin position="155"/>
        <end position="176"/>
    </location>
</feature>
<feature type="domain" description="Methyl-accepting transducer" evidence="6">
    <location>
        <begin position="255"/>
        <end position="491"/>
    </location>
</feature>
<feature type="domain" description="PAS" evidence="7">
    <location>
        <begin position="25"/>
        <end position="60"/>
    </location>
</feature>
<keyword evidence="5" id="KW-0812">Transmembrane</keyword>
<dbReference type="PROSITE" id="PS50112">
    <property type="entry name" value="PAS"/>
    <property type="match status" value="1"/>
</dbReference>
<dbReference type="Gene3D" id="3.30.450.20">
    <property type="entry name" value="PAS domain"/>
    <property type="match status" value="1"/>
</dbReference>
<sequence>MRVNTPVTGQEIEVSAGANILSTTDASGHITHINEEFVAISGFSREELLGQAHNIVRHPDMPRAAYLQMWQRLQQGKSWLGAVKNRCKNGDYYWVRAYVIPILDNAGNILELQSIRAWLETPARQRAERLYAGISKNQPGHGPLPPLALRRALPLSLRLALLALFVPVTGALQLLTGPLWQVLLLWTLMGAAAAGASWWLMAPFRRTVRRARSLIDDPLAEQVFTGRCDDIGSIELSLTEQQDEMAAVLKRFCDLVSRLEQGVDTVSSNSEQAQSSVHQQSSSTDSIAAACEQMTVVDNEVAEQAGSMLERIRAAHQRVARSQELARDTCSGMDKLTHELQQTTRSIEHLVQVSHEVTDALSVIGEITEQTNLLALNASIEAARAGEAGRGFAVVADEVRALALRTRSSTEQIRSTLESFTATVSEATAAMARCDQHAANAAHNATDSDHTLAEAASYFDQIADACGQTATAVEQQRVASADIADKVVDISRLAQQACSLTSGVGSAVTDLTGQIRQVRSLIQRLRAVTEESLAS</sequence>
<comment type="subcellular location">
    <subcellularLocation>
        <location evidence="1">Membrane</location>
    </subcellularLocation>
</comment>
<dbReference type="EMBL" id="CP046056">
    <property type="protein sequence ID" value="QQD24548.1"/>
    <property type="molecule type" value="Genomic_DNA"/>
</dbReference>
<keyword evidence="5" id="KW-1133">Transmembrane helix</keyword>
<dbReference type="FunFam" id="1.10.287.950:FF:000001">
    <property type="entry name" value="Methyl-accepting chemotaxis sensory transducer"/>
    <property type="match status" value="1"/>
</dbReference>
<gene>
    <name evidence="8" type="ORF">GJQ55_08755</name>
</gene>
<dbReference type="Proteomes" id="UP000596074">
    <property type="component" value="Chromosome"/>
</dbReference>
<accession>A0A9X7UYX8</accession>
<dbReference type="SMART" id="SM00283">
    <property type="entry name" value="MA"/>
    <property type="match status" value="1"/>
</dbReference>
<dbReference type="Pfam" id="PF08447">
    <property type="entry name" value="PAS_3"/>
    <property type="match status" value="1"/>
</dbReference>
<dbReference type="KEGG" id="vcw:GJQ55_08755"/>
<evidence type="ECO:0000259" key="6">
    <source>
        <dbReference type="PROSITE" id="PS50111"/>
    </source>
</evidence>
<dbReference type="SUPFAM" id="SSF58104">
    <property type="entry name" value="Methyl-accepting chemotaxis protein (MCP) signaling domain"/>
    <property type="match status" value="1"/>
</dbReference>
<evidence type="ECO:0000256" key="3">
    <source>
        <dbReference type="ARBA" id="ARBA00029447"/>
    </source>
</evidence>
<dbReference type="PANTHER" id="PTHR32089">
    <property type="entry name" value="METHYL-ACCEPTING CHEMOTAXIS PROTEIN MCPB"/>
    <property type="match status" value="1"/>
</dbReference>
<dbReference type="GO" id="GO:0007165">
    <property type="term" value="P:signal transduction"/>
    <property type="evidence" value="ECO:0007669"/>
    <property type="project" value="UniProtKB-KW"/>
</dbReference>
<dbReference type="GO" id="GO:0016020">
    <property type="term" value="C:membrane"/>
    <property type="evidence" value="ECO:0007669"/>
    <property type="project" value="UniProtKB-SubCell"/>
</dbReference>
<dbReference type="PROSITE" id="PS50111">
    <property type="entry name" value="CHEMOTAXIS_TRANSDUC_2"/>
    <property type="match status" value="1"/>
</dbReference>
<keyword evidence="5" id="KW-0472">Membrane</keyword>
<dbReference type="InterPro" id="IPR000014">
    <property type="entry name" value="PAS"/>
</dbReference>
<dbReference type="SUPFAM" id="SSF55785">
    <property type="entry name" value="PYP-like sensor domain (PAS domain)"/>
    <property type="match status" value="1"/>
</dbReference>
<proteinExistence type="inferred from homology"/>
<dbReference type="AlphaFoldDB" id="A0A9X7UYX8"/>
<feature type="transmembrane region" description="Helical" evidence="5">
    <location>
        <begin position="182"/>
        <end position="202"/>
    </location>
</feature>
<protein>
    <submittedName>
        <fullName evidence="8">PAS domain-containing protein</fullName>
    </submittedName>
</protein>
<evidence type="ECO:0000256" key="2">
    <source>
        <dbReference type="ARBA" id="ARBA00023224"/>
    </source>
</evidence>
<keyword evidence="9" id="KW-1185">Reference proteome</keyword>
<dbReference type="InterPro" id="IPR004089">
    <property type="entry name" value="MCPsignal_dom"/>
</dbReference>
<dbReference type="NCBIfam" id="TIGR00229">
    <property type="entry name" value="sensory_box"/>
    <property type="match status" value="1"/>
</dbReference>
<evidence type="ECO:0000259" key="7">
    <source>
        <dbReference type="PROSITE" id="PS50112"/>
    </source>
</evidence>
<dbReference type="CDD" id="cd00130">
    <property type="entry name" value="PAS"/>
    <property type="match status" value="1"/>
</dbReference>
<dbReference type="Pfam" id="PF00015">
    <property type="entry name" value="MCPsignal"/>
    <property type="match status" value="1"/>
</dbReference>
<comment type="similarity">
    <text evidence="3">Belongs to the methyl-accepting chemotaxis (MCP) protein family.</text>
</comment>
<dbReference type="RefSeq" id="WP_228344607.1">
    <property type="nucleotide sequence ID" value="NZ_CP046056.1"/>
</dbReference>
<organism evidence="8 9">
    <name type="scientific">Venatoribacter cucullus</name>
    <dbReference type="NCBI Taxonomy" id="2661630"/>
    <lineage>
        <taxon>Bacteria</taxon>
        <taxon>Pseudomonadati</taxon>
        <taxon>Pseudomonadota</taxon>
        <taxon>Gammaproteobacteria</taxon>
        <taxon>Oceanospirillales</taxon>
        <taxon>Oceanospirillaceae</taxon>
        <taxon>Venatoribacter</taxon>
    </lineage>
</organism>
<evidence type="ECO:0000256" key="1">
    <source>
        <dbReference type="ARBA" id="ARBA00004370"/>
    </source>
</evidence>
<evidence type="ECO:0000313" key="9">
    <source>
        <dbReference type="Proteomes" id="UP000596074"/>
    </source>
</evidence>
<name>A0A9X7UYX8_9GAMM</name>
<dbReference type="GO" id="GO:0006935">
    <property type="term" value="P:chemotaxis"/>
    <property type="evidence" value="ECO:0007669"/>
    <property type="project" value="UniProtKB-ARBA"/>
</dbReference>
<evidence type="ECO:0000313" key="8">
    <source>
        <dbReference type="EMBL" id="QQD24548.1"/>
    </source>
</evidence>
<dbReference type="Gene3D" id="1.10.287.950">
    <property type="entry name" value="Methyl-accepting chemotaxis protein"/>
    <property type="match status" value="1"/>
</dbReference>
<evidence type="ECO:0000256" key="5">
    <source>
        <dbReference type="SAM" id="Phobius"/>
    </source>
</evidence>
<evidence type="ECO:0000256" key="4">
    <source>
        <dbReference type="PROSITE-ProRule" id="PRU00284"/>
    </source>
</evidence>
<dbReference type="InterPro" id="IPR013655">
    <property type="entry name" value="PAS_fold_3"/>
</dbReference>
<keyword evidence="2 4" id="KW-0807">Transducer</keyword>
<dbReference type="InterPro" id="IPR035965">
    <property type="entry name" value="PAS-like_dom_sf"/>
</dbReference>
<reference evidence="8 9" key="1">
    <citation type="submission" date="2019-11" db="EMBL/GenBank/DDBJ databases">
        <title>Venatorbacter sp. nov. a predator of Campylobacter and other Gram-negative bacteria.</title>
        <authorList>
            <person name="Saeedi A."/>
            <person name="Cummings N.J."/>
            <person name="Connerton I.F."/>
            <person name="Connerton P.L."/>
        </authorList>
    </citation>
    <scope>NUCLEOTIDE SEQUENCE [LARGE SCALE GENOMIC DNA]</scope>
    <source>
        <strain evidence="8">XL5</strain>
    </source>
</reference>